<keyword evidence="3" id="KW-1185">Reference proteome</keyword>
<name>A0AA39LA85_SARSR</name>
<dbReference type="Pfam" id="PF09949">
    <property type="entry name" value="APP1_cat"/>
    <property type="match status" value="1"/>
</dbReference>
<evidence type="ECO:0000259" key="1">
    <source>
        <dbReference type="Pfam" id="PF09949"/>
    </source>
</evidence>
<dbReference type="InterPro" id="IPR052935">
    <property type="entry name" value="Mg2+_PAP"/>
</dbReference>
<protein>
    <recommendedName>
        <fullName evidence="1">Phosphatidate phosphatase APP1 catalytic domain-containing protein</fullName>
    </recommendedName>
</protein>
<dbReference type="Proteomes" id="UP001175261">
    <property type="component" value="Unassembled WGS sequence"/>
</dbReference>
<sequence length="413" mass="46655">MADASEFIPSAFAAEMQLRTRKKQDFDGFEASLPDPRAPGLSLKQFNVAHILDAFTKYNPFGRPVNGEDIVWLFDNTAYQSPDHTHHTVWEAEFVAAVFEKECKCKVADIVSGIAEKLGLADDEEGKQTIEERLRPFLWDVRPAKVAKILHKDKEIKLSPTGINGISTSTQKLEKDQSGQEIISELTADGGADSPLKMETYYAGPEGWAVISDIDDTIKVTLTSDPTGILRSTFVDAPKAIPGMVELYSDIVHTLPKDSPWFYLSASPYNLYPFLREFRDEAKFPAGTMILRDSSWRTVSGLLTALTVQTEEYKADRMRKIHSWLPKRKLIVFGDSTQSDPEAYGEIYRTVPGWIKIIFIRKATDVAAFGIEEKNQPERFEKAFKDIPREAWHVFEEPGECLERIRDLVAREA</sequence>
<gene>
    <name evidence="2" type="ORF">NLU13_3410</name>
</gene>
<dbReference type="GO" id="GO:0030479">
    <property type="term" value="C:actin cortical patch"/>
    <property type="evidence" value="ECO:0007669"/>
    <property type="project" value="TreeGrafter"/>
</dbReference>
<feature type="domain" description="Phosphatidate phosphatase APP1 catalytic" evidence="1">
    <location>
        <begin position="208"/>
        <end position="362"/>
    </location>
</feature>
<evidence type="ECO:0000313" key="3">
    <source>
        <dbReference type="Proteomes" id="UP001175261"/>
    </source>
</evidence>
<dbReference type="PANTHER" id="PTHR28208:SF1">
    <property type="entry name" value="FILAMENT ORGANIZATION PROTEIN APP1-LIKE, PUTATIVE (AFU_ORTHOLOGUE AFUA_1G06650)-RELATED"/>
    <property type="match status" value="1"/>
</dbReference>
<reference evidence="2" key="1">
    <citation type="submission" date="2022-10" db="EMBL/GenBank/DDBJ databases">
        <title>Determination and structural analysis of whole genome sequence of Sarocladium strictum F4-1.</title>
        <authorList>
            <person name="Hu L."/>
            <person name="Jiang Y."/>
        </authorList>
    </citation>
    <scope>NUCLEOTIDE SEQUENCE</scope>
    <source>
        <strain evidence="2">F4-1</strain>
    </source>
</reference>
<dbReference type="PANTHER" id="PTHR28208">
    <property type="entry name" value="PHOSPHATIDATE PHOSPHATASE APP1"/>
    <property type="match status" value="1"/>
</dbReference>
<comment type="caution">
    <text evidence="2">The sequence shown here is derived from an EMBL/GenBank/DDBJ whole genome shotgun (WGS) entry which is preliminary data.</text>
</comment>
<dbReference type="AlphaFoldDB" id="A0AA39LA85"/>
<accession>A0AA39LA85</accession>
<proteinExistence type="predicted"/>
<evidence type="ECO:0000313" key="2">
    <source>
        <dbReference type="EMBL" id="KAK0389837.1"/>
    </source>
</evidence>
<organism evidence="2 3">
    <name type="scientific">Sarocladium strictum</name>
    <name type="common">Black bundle disease fungus</name>
    <name type="synonym">Acremonium strictum</name>
    <dbReference type="NCBI Taxonomy" id="5046"/>
    <lineage>
        <taxon>Eukaryota</taxon>
        <taxon>Fungi</taxon>
        <taxon>Dikarya</taxon>
        <taxon>Ascomycota</taxon>
        <taxon>Pezizomycotina</taxon>
        <taxon>Sordariomycetes</taxon>
        <taxon>Hypocreomycetidae</taxon>
        <taxon>Hypocreales</taxon>
        <taxon>Sarocladiaceae</taxon>
        <taxon>Sarocladium</taxon>
    </lineage>
</organism>
<dbReference type="GO" id="GO:0008195">
    <property type="term" value="F:phosphatidate phosphatase activity"/>
    <property type="evidence" value="ECO:0007669"/>
    <property type="project" value="InterPro"/>
</dbReference>
<dbReference type="EMBL" id="JAPDFR010000002">
    <property type="protein sequence ID" value="KAK0389837.1"/>
    <property type="molecule type" value="Genomic_DNA"/>
</dbReference>
<dbReference type="InterPro" id="IPR019236">
    <property type="entry name" value="APP1_cat"/>
</dbReference>